<dbReference type="InterPro" id="IPR011009">
    <property type="entry name" value="Kinase-like_dom_sf"/>
</dbReference>
<dbReference type="PANTHER" id="PTHR44167">
    <property type="entry name" value="OVARIAN-SPECIFIC SERINE/THREONINE-PROTEIN KINASE LOK-RELATED"/>
    <property type="match status" value="1"/>
</dbReference>
<evidence type="ECO:0000259" key="2">
    <source>
        <dbReference type="PROSITE" id="PS50011"/>
    </source>
</evidence>
<dbReference type="PANTHER" id="PTHR44167:SF24">
    <property type="entry name" value="SERINE_THREONINE-PROTEIN KINASE CHK2"/>
    <property type="match status" value="1"/>
</dbReference>
<dbReference type="EMBL" id="FORR01000009">
    <property type="protein sequence ID" value="SFJ42864.1"/>
    <property type="molecule type" value="Genomic_DNA"/>
</dbReference>
<keyword evidence="3" id="KW-0808">Transferase</keyword>
<name>A0A1I3R8A5_9BACL</name>
<evidence type="ECO:0000313" key="3">
    <source>
        <dbReference type="EMBL" id="SFJ42864.1"/>
    </source>
</evidence>
<accession>A0A1I3R8A5</accession>
<reference evidence="3 4" key="1">
    <citation type="submission" date="2016-10" db="EMBL/GenBank/DDBJ databases">
        <authorList>
            <person name="de Groot N.N."/>
        </authorList>
    </citation>
    <scope>NUCLEOTIDE SEQUENCE [LARGE SCALE GENOMIC DNA]</scope>
    <source>
        <strain evidence="3 4">DSM 44778</strain>
    </source>
</reference>
<dbReference type="RefSeq" id="WP_093230187.1">
    <property type="nucleotide sequence ID" value="NZ_FORR01000009.1"/>
</dbReference>
<dbReference type="SUPFAM" id="SSF88723">
    <property type="entry name" value="PIN domain-like"/>
    <property type="match status" value="1"/>
</dbReference>
<dbReference type="InterPro" id="IPR029060">
    <property type="entry name" value="PIN-like_dom_sf"/>
</dbReference>
<dbReference type="Pfam" id="PF00069">
    <property type="entry name" value="Pkinase"/>
    <property type="match status" value="1"/>
</dbReference>
<organism evidence="3 4">
    <name type="scientific">Thermoflavimicrobium dichotomicum</name>
    <dbReference type="NCBI Taxonomy" id="46223"/>
    <lineage>
        <taxon>Bacteria</taxon>
        <taxon>Bacillati</taxon>
        <taxon>Bacillota</taxon>
        <taxon>Bacilli</taxon>
        <taxon>Bacillales</taxon>
        <taxon>Thermoactinomycetaceae</taxon>
        <taxon>Thermoflavimicrobium</taxon>
    </lineage>
</organism>
<dbReference type="OrthoDB" id="583109at2"/>
<sequence>MDIKQIVTDYKLFIDTSTLMSPHALEFLMNKLSVQLHQNRQQAIIPNKVVEEINKHLANPEKGKRQLAEQAMDILEYYSQYQLIRILGDKNDPFLDQTILMVFTRFRTQYNLALITQDRGLAFDANKLNQQEAVFSRKQILTLKIDRNGKLVPWDFRKKNAQPKKGPYRFPLATKVRSNLDQTLTVSHIPALHDSVYSKRFGHLRLIKQIGSGGEGDIFETENGLICKIYKEKALTQGRLDKLQRMTSFTVHQAGICWPKDIVLNKQGQFVGYLMDKAKGERMQTSIFAKPVLLKKHPDWTRRHLVQLGLTILEKIKYLHDHHIIIGDINPCNILIQNEREVYFVDTDSYQIADFPCPVGTVNFTAPEIQGKNFKSFLRTFDHEYFAVATLVFMILLPGKPPFAQQGGGTPAENIKNHLFPYPLKDKSTKKAPDGPWRFIWSHLPYRTKEAFYQVFSENQRISTDQWIDILNHYLTLIHQNKASDELFPKGYKIPDNKRTWAYCQEKGCGKHFEIHQDRKNTLEQNKRKILCDECLEKLRLEKLKKQLLEPSSGSEPSSWSEPYISSAPPSPPKQHKPRPKPPRPQPSPRSQPNRQPNSTPPSNPYQNKSILDIFFDWLKSKL</sequence>
<feature type="domain" description="Protein kinase" evidence="2">
    <location>
        <begin position="204"/>
        <end position="475"/>
    </location>
</feature>
<dbReference type="SUPFAM" id="SSF56112">
    <property type="entry name" value="Protein kinase-like (PK-like)"/>
    <property type="match status" value="1"/>
</dbReference>
<keyword evidence="4" id="KW-1185">Reference proteome</keyword>
<keyword evidence="3" id="KW-0418">Kinase</keyword>
<dbReference type="GO" id="GO:0004672">
    <property type="term" value="F:protein kinase activity"/>
    <property type="evidence" value="ECO:0007669"/>
    <property type="project" value="InterPro"/>
</dbReference>
<dbReference type="SMART" id="SM00220">
    <property type="entry name" value="S_TKc"/>
    <property type="match status" value="1"/>
</dbReference>
<protein>
    <submittedName>
        <fullName evidence="3">Protein kinase domain-containing protein</fullName>
    </submittedName>
</protein>
<dbReference type="GO" id="GO:0005524">
    <property type="term" value="F:ATP binding"/>
    <property type="evidence" value="ECO:0007669"/>
    <property type="project" value="InterPro"/>
</dbReference>
<proteinExistence type="predicted"/>
<dbReference type="InterPro" id="IPR000719">
    <property type="entry name" value="Prot_kinase_dom"/>
</dbReference>
<gene>
    <name evidence="3" type="ORF">SAMN05421852_10984</name>
</gene>
<feature type="compositionally biased region" description="Low complexity" evidence="1">
    <location>
        <begin position="550"/>
        <end position="563"/>
    </location>
</feature>
<feature type="region of interest" description="Disordered" evidence="1">
    <location>
        <begin position="550"/>
        <end position="608"/>
    </location>
</feature>
<dbReference type="AlphaFoldDB" id="A0A1I3R8A5"/>
<dbReference type="Proteomes" id="UP000199545">
    <property type="component" value="Unassembled WGS sequence"/>
</dbReference>
<dbReference type="Gene3D" id="3.40.50.1010">
    <property type="entry name" value="5'-nuclease"/>
    <property type="match status" value="1"/>
</dbReference>
<dbReference type="Gene3D" id="1.10.510.10">
    <property type="entry name" value="Transferase(Phosphotransferase) domain 1"/>
    <property type="match status" value="1"/>
</dbReference>
<evidence type="ECO:0000313" key="4">
    <source>
        <dbReference type="Proteomes" id="UP000199545"/>
    </source>
</evidence>
<evidence type="ECO:0000256" key="1">
    <source>
        <dbReference type="SAM" id="MobiDB-lite"/>
    </source>
</evidence>
<dbReference type="STRING" id="46223.SAMN05421852_10984"/>
<dbReference type="PROSITE" id="PS50011">
    <property type="entry name" value="PROTEIN_KINASE_DOM"/>
    <property type="match status" value="1"/>
</dbReference>